<dbReference type="GO" id="GO:0005886">
    <property type="term" value="C:plasma membrane"/>
    <property type="evidence" value="ECO:0007669"/>
    <property type="project" value="TreeGrafter"/>
</dbReference>
<dbReference type="EMBL" id="SCEB01000838">
    <property type="protein sequence ID" value="RXM98042.1"/>
    <property type="molecule type" value="Genomic_DNA"/>
</dbReference>
<dbReference type="PANTHER" id="PTHR45720">
    <property type="entry name" value="CHLORIDE CHANNEL PROTEIN 2"/>
    <property type="match status" value="1"/>
</dbReference>
<evidence type="ECO:0000256" key="3">
    <source>
        <dbReference type="ARBA" id="ARBA00022737"/>
    </source>
</evidence>
<feature type="transmembrane region" description="Helical" evidence="8">
    <location>
        <begin position="51"/>
        <end position="69"/>
    </location>
</feature>
<comment type="caution">
    <text evidence="9">The sequence shown here is derived from an EMBL/GenBank/DDBJ whole genome shotgun (WGS) entry which is preliminary data.</text>
</comment>
<keyword evidence="6 8" id="KW-0472">Membrane</keyword>
<evidence type="ECO:0000256" key="7">
    <source>
        <dbReference type="ARBA" id="ARBA00023303"/>
    </source>
</evidence>
<dbReference type="InterPro" id="IPR001807">
    <property type="entry name" value="ClC"/>
</dbReference>
<dbReference type="InterPro" id="IPR050970">
    <property type="entry name" value="Cl_channel_volt-gated"/>
</dbReference>
<evidence type="ECO:0000313" key="9">
    <source>
        <dbReference type="EMBL" id="RXM98042.1"/>
    </source>
</evidence>
<keyword evidence="2 8" id="KW-0812">Transmembrane</keyword>
<keyword evidence="7" id="KW-0813">Transport</keyword>
<keyword evidence="7" id="KW-0407">Ion channel</keyword>
<dbReference type="Gene3D" id="1.10.3080.10">
    <property type="entry name" value="Clc chloride channel"/>
    <property type="match status" value="1"/>
</dbReference>
<keyword evidence="5" id="KW-0129">CBS domain</keyword>
<evidence type="ECO:0000256" key="4">
    <source>
        <dbReference type="ARBA" id="ARBA00022989"/>
    </source>
</evidence>
<sequence>LYGQYTEQLGNFAKKEAARLLMEGEWRKQRTAEKRVPNDSRITTESKKQQPYSKILCGFLGAFFVYLNRQVVVFMRRQTVLTRFLTRYRLIYPGVVTFVIATLTFPPGFGQFMAGELMPRESINSLFDNHTWTKHDGSTHVLGRSAVWMHPKISVFVILLLFFVMKFWMSAISTTMPVPCGAFMPVFILGAAFGRLVGEIMATLFPNGILFDGIVYRILPGGYAVIGQSPCSSALRLCADSSVVMQLESVTVCSHAAVLGSIVPALRPSIG</sequence>
<evidence type="ECO:0000313" key="10">
    <source>
        <dbReference type="Proteomes" id="UP000289886"/>
    </source>
</evidence>
<feature type="transmembrane region" description="Helical" evidence="8">
    <location>
        <begin position="153"/>
        <end position="169"/>
    </location>
</feature>
<organism evidence="9 10">
    <name type="scientific">Acipenser ruthenus</name>
    <name type="common">Sterlet sturgeon</name>
    <dbReference type="NCBI Taxonomy" id="7906"/>
    <lineage>
        <taxon>Eukaryota</taxon>
        <taxon>Metazoa</taxon>
        <taxon>Chordata</taxon>
        <taxon>Craniata</taxon>
        <taxon>Vertebrata</taxon>
        <taxon>Euteleostomi</taxon>
        <taxon>Actinopterygii</taxon>
        <taxon>Chondrostei</taxon>
        <taxon>Acipenseriformes</taxon>
        <taxon>Acipenseridae</taxon>
        <taxon>Acipenser</taxon>
    </lineage>
</organism>
<proteinExistence type="predicted"/>
<comment type="subcellular location">
    <subcellularLocation>
        <location evidence="1">Membrane</location>
        <topology evidence="1">Multi-pass membrane protein</topology>
    </subcellularLocation>
</comment>
<keyword evidence="4 8" id="KW-1133">Transmembrane helix</keyword>
<evidence type="ECO:0000256" key="6">
    <source>
        <dbReference type="ARBA" id="ARBA00023136"/>
    </source>
</evidence>
<evidence type="ECO:0000256" key="1">
    <source>
        <dbReference type="ARBA" id="ARBA00004141"/>
    </source>
</evidence>
<feature type="transmembrane region" description="Helical" evidence="8">
    <location>
        <begin position="176"/>
        <end position="194"/>
    </location>
</feature>
<keyword evidence="10" id="KW-1185">Reference proteome</keyword>
<feature type="non-terminal residue" evidence="9">
    <location>
        <position position="1"/>
    </location>
</feature>
<dbReference type="SUPFAM" id="SSF81340">
    <property type="entry name" value="Clc chloride channel"/>
    <property type="match status" value="1"/>
</dbReference>
<dbReference type="Proteomes" id="UP000289886">
    <property type="component" value="Unassembled WGS sequence"/>
</dbReference>
<evidence type="ECO:0000256" key="5">
    <source>
        <dbReference type="ARBA" id="ARBA00023122"/>
    </source>
</evidence>
<dbReference type="Pfam" id="PF00654">
    <property type="entry name" value="Voltage_CLC"/>
    <property type="match status" value="1"/>
</dbReference>
<name>A0A662YNM7_ACIRT</name>
<dbReference type="InterPro" id="IPR014743">
    <property type="entry name" value="Cl-channel_core"/>
</dbReference>
<dbReference type="PANTHER" id="PTHR45720:SF4">
    <property type="entry name" value="CHLORIDE CHANNEL PROTEIN 1"/>
    <property type="match status" value="1"/>
</dbReference>
<dbReference type="AlphaFoldDB" id="A0A662YNM7"/>
<dbReference type="PRINTS" id="PR00762">
    <property type="entry name" value="CLCHANNEL"/>
</dbReference>
<evidence type="ECO:0000256" key="2">
    <source>
        <dbReference type="ARBA" id="ARBA00022692"/>
    </source>
</evidence>
<keyword evidence="3" id="KW-0677">Repeat</keyword>
<reference evidence="9 10" key="1">
    <citation type="submission" date="2019-01" db="EMBL/GenBank/DDBJ databases">
        <title>Draft Genome and Complete Hox-Cluster Characterization of the Sterlet Sturgeon (Acipenser ruthenus).</title>
        <authorList>
            <person name="Wei Q."/>
        </authorList>
    </citation>
    <scope>NUCLEOTIDE SEQUENCE [LARGE SCALE GENOMIC DNA]</scope>
    <source>
        <strain evidence="9">WHYD16114868_AA</strain>
        <tissue evidence="9">Blood</tissue>
    </source>
</reference>
<protein>
    <submittedName>
        <fullName evidence="9">Chloride channel protein 1</fullName>
    </submittedName>
</protein>
<gene>
    <name evidence="9" type="ORF">EOD39_13666</name>
</gene>
<evidence type="ECO:0000256" key="8">
    <source>
        <dbReference type="SAM" id="Phobius"/>
    </source>
</evidence>
<accession>A0A662YNM7</accession>
<dbReference type="GO" id="GO:0005247">
    <property type="term" value="F:voltage-gated chloride channel activity"/>
    <property type="evidence" value="ECO:0007669"/>
    <property type="project" value="TreeGrafter"/>
</dbReference>
<feature type="transmembrane region" description="Helical" evidence="8">
    <location>
        <begin position="90"/>
        <end position="109"/>
    </location>
</feature>
<keyword evidence="7" id="KW-0406">Ion transport</keyword>